<proteinExistence type="predicted"/>
<evidence type="ECO:0000256" key="1">
    <source>
        <dbReference type="SAM" id="Phobius"/>
    </source>
</evidence>
<name>A0A832YSL3_9EURY</name>
<dbReference type="Proteomes" id="UP000605144">
    <property type="component" value="Unassembled WGS sequence"/>
</dbReference>
<dbReference type="AlphaFoldDB" id="A0A832YSL3"/>
<feature type="transmembrane region" description="Helical" evidence="1">
    <location>
        <begin position="7"/>
        <end position="28"/>
    </location>
</feature>
<dbReference type="EMBL" id="DQSV01000077">
    <property type="protein sequence ID" value="HIP17443.1"/>
    <property type="molecule type" value="Genomic_DNA"/>
</dbReference>
<feature type="transmembrane region" description="Helical" evidence="1">
    <location>
        <begin position="81"/>
        <end position="101"/>
    </location>
</feature>
<evidence type="ECO:0000313" key="2">
    <source>
        <dbReference type="EMBL" id="HIP17443.1"/>
    </source>
</evidence>
<keyword evidence="1" id="KW-0472">Membrane</keyword>
<protein>
    <submittedName>
        <fullName evidence="2">TIGR00304 family protein</fullName>
    </submittedName>
</protein>
<gene>
    <name evidence="2" type="ORF">EYG76_03980</name>
</gene>
<dbReference type="NCBIfam" id="TIGR00304">
    <property type="entry name" value="TIGR00304 family membrane protein"/>
    <property type="match status" value="1"/>
</dbReference>
<reference evidence="2" key="1">
    <citation type="journal article" date="2020" name="ISME J.">
        <title>Gammaproteobacteria mediating utilization of methyl-, sulfur- and petroleum organic compounds in deep ocean hydrothermal plumes.</title>
        <authorList>
            <person name="Zhou Z."/>
            <person name="Liu Y."/>
            <person name="Pan J."/>
            <person name="Cron B.R."/>
            <person name="Toner B.M."/>
            <person name="Anantharaman K."/>
            <person name="Breier J.A."/>
            <person name="Dick G.J."/>
            <person name="Li M."/>
        </authorList>
    </citation>
    <scope>NUCLEOTIDE SEQUENCE</scope>
    <source>
        <strain evidence="2">SZUA-1385</strain>
    </source>
</reference>
<dbReference type="Pfam" id="PF01998">
    <property type="entry name" value="DUF131"/>
    <property type="match status" value="1"/>
</dbReference>
<evidence type="ECO:0000313" key="3">
    <source>
        <dbReference type="Proteomes" id="UP000605144"/>
    </source>
</evidence>
<dbReference type="InterPro" id="IPR002849">
    <property type="entry name" value="DUF131"/>
</dbReference>
<keyword evidence="1" id="KW-0812">Transmembrane</keyword>
<accession>A0A832YSL3</accession>
<keyword evidence="1" id="KW-1133">Transmembrane helix</keyword>
<sequence>MLEYSKLIFIFIGIVLIITGFFLTSFGISSFNTSSNLQNQKEYSENNKNSEEYEKNLNSEISYSGIIMIGPIPIVFGNSPYLIVISLLTLILMIIWIYLSIKL</sequence>
<comment type="caution">
    <text evidence="2">The sequence shown here is derived from an EMBL/GenBank/DDBJ whole genome shotgun (WGS) entry which is preliminary data.</text>
</comment>
<organism evidence="2 3">
    <name type="scientific">Methanothermococcus okinawensis</name>
    <dbReference type="NCBI Taxonomy" id="155863"/>
    <lineage>
        <taxon>Archaea</taxon>
        <taxon>Methanobacteriati</taxon>
        <taxon>Methanobacteriota</taxon>
        <taxon>Methanomada group</taxon>
        <taxon>Methanococci</taxon>
        <taxon>Methanococcales</taxon>
        <taxon>Methanococcaceae</taxon>
        <taxon>Methanothermococcus</taxon>
    </lineage>
</organism>